<evidence type="ECO:0000256" key="1">
    <source>
        <dbReference type="ARBA" id="ARBA00004613"/>
    </source>
</evidence>
<reference evidence="14" key="1">
    <citation type="journal article" date="2021" name="Nat. Commun.">
        <title>Genetic determinants of endophytism in the Arabidopsis root mycobiome.</title>
        <authorList>
            <person name="Mesny F."/>
            <person name="Miyauchi S."/>
            <person name="Thiergart T."/>
            <person name="Pickel B."/>
            <person name="Atanasova L."/>
            <person name="Karlsson M."/>
            <person name="Huettel B."/>
            <person name="Barry K.W."/>
            <person name="Haridas S."/>
            <person name="Chen C."/>
            <person name="Bauer D."/>
            <person name="Andreopoulos W."/>
            <person name="Pangilinan J."/>
            <person name="LaButti K."/>
            <person name="Riley R."/>
            <person name="Lipzen A."/>
            <person name="Clum A."/>
            <person name="Drula E."/>
            <person name="Henrissat B."/>
            <person name="Kohler A."/>
            <person name="Grigoriev I.V."/>
            <person name="Martin F.M."/>
            <person name="Hacquard S."/>
        </authorList>
    </citation>
    <scope>NUCLEOTIDE SEQUENCE</scope>
    <source>
        <strain evidence="14">MPI-CAGE-AT-0016</strain>
    </source>
</reference>
<dbReference type="SMART" id="SM00236">
    <property type="entry name" value="fCBD"/>
    <property type="match status" value="1"/>
</dbReference>
<feature type="region of interest" description="Disordered" evidence="12">
    <location>
        <begin position="326"/>
        <end position="354"/>
    </location>
</feature>
<proteinExistence type="inferred from homology"/>
<comment type="function">
    <text evidence="11">Involved in maceration and soft-rotting of plant tissue.</text>
</comment>
<dbReference type="InterPro" id="IPR011050">
    <property type="entry name" value="Pectin_lyase_fold/virulence"/>
</dbReference>
<keyword evidence="6 11" id="KW-0732">Signal</keyword>
<dbReference type="InterPro" id="IPR000070">
    <property type="entry name" value="Pectinesterase_cat"/>
</dbReference>
<dbReference type="GO" id="GO:0030599">
    <property type="term" value="F:pectinesterase activity"/>
    <property type="evidence" value="ECO:0007669"/>
    <property type="project" value="UniProtKB-UniRule"/>
</dbReference>
<feature type="signal peptide" evidence="11">
    <location>
        <begin position="1"/>
        <end position="19"/>
    </location>
</feature>
<dbReference type="InterPro" id="IPR012334">
    <property type="entry name" value="Pectin_lyas_fold"/>
</dbReference>
<feature type="domain" description="CBM1" evidence="13">
    <location>
        <begin position="354"/>
        <end position="390"/>
    </location>
</feature>
<dbReference type="SUPFAM" id="SSF51126">
    <property type="entry name" value="Pectin lyase-like"/>
    <property type="match status" value="1"/>
</dbReference>
<comment type="catalytic activity">
    <reaction evidence="9 11">
        <text>[(1-&gt;4)-alpha-D-galacturonosyl methyl ester](n) + n H2O = [(1-&gt;4)-alpha-D-galacturonosyl](n) + n methanol + n H(+)</text>
        <dbReference type="Rhea" id="RHEA:22380"/>
        <dbReference type="Rhea" id="RHEA-COMP:14570"/>
        <dbReference type="Rhea" id="RHEA-COMP:14573"/>
        <dbReference type="ChEBI" id="CHEBI:15377"/>
        <dbReference type="ChEBI" id="CHEBI:15378"/>
        <dbReference type="ChEBI" id="CHEBI:17790"/>
        <dbReference type="ChEBI" id="CHEBI:140522"/>
        <dbReference type="ChEBI" id="CHEBI:140523"/>
        <dbReference type="EC" id="3.1.1.11"/>
    </reaction>
</comment>
<evidence type="ECO:0000313" key="15">
    <source>
        <dbReference type="Proteomes" id="UP000813385"/>
    </source>
</evidence>
<dbReference type="PANTHER" id="PTHR31321">
    <property type="entry name" value="ACYL-COA THIOESTER HYDROLASE YBHC-RELATED"/>
    <property type="match status" value="1"/>
</dbReference>
<sequence length="390" mass="41098">MKLLTIVANILGLAGAALAASRTTPPAGAKVVAPSGGQYTTLQAAIDSISTSSTATTTIFIQPGTYNGQVTIPKLSGKLIIYGYTADDQSHAANRVTLQNTLSAAQAGSNDLSATLRALTNNFALYNVNVVNGFGRGSQALAISANGEYQGYYGCRFVGYQDTVYVNRPHHVFKNCYIEGATDFIFGNNGNVWFENNDLAINGAGYITASGRNAADAYWYVINNSRVFAKPGVSLAAGATVLGRPWRPYARVVFQNTNLSNVVNGVGWSAWGDQPTANVYYGEYGNTGAGASGTRVSWARKLSSAVSINTILPNYTSWVDMAYWNNQGGSTPTPSPPTQPPTQPPPSTPPPSGCSQAKWAQCGGSGYTGCTTCVSGTTCTVSNEWYSQCL</sequence>
<dbReference type="InterPro" id="IPR000254">
    <property type="entry name" value="CBD"/>
</dbReference>
<evidence type="ECO:0000256" key="2">
    <source>
        <dbReference type="ARBA" id="ARBA00005184"/>
    </source>
</evidence>
<accession>A0A8K0T9L6</accession>
<organism evidence="14 15">
    <name type="scientific">Plectosphaerella cucumerina</name>
    <dbReference type="NCBI Taxonomy" id="40658"/>
    <lineage>
        <taxon>Eukaryota</taxon>
        <taxon>Fungi</taxon>
        <taxon>Dikarya</taxon>
        <taxon>Ascomycota</taxon>
        <taxon>Pezizomycotina</taxon>
        <taxon>Sordariomycetes</taxon>
        <taxon>Hypocreomycetidae</taxon>
        <taxon>Glomerellales</taxon>
        <taxon>Plectosphaerellaceae</taxon>
        <taxon>Plectosphaerella</taxon>
    </lineage>
</organism>
<evidence type="ECO:0000256" key="3">
    <source>
        <dbReference type="ARBA" id="ARBA00008891"/>
    </source>
</evidence>
<dbReference type="PROSITE" id="PS51164">
    <property type="entry name" value="CBM1_2"/>
    <property type="match status" value="1"/>
</dbReference>
<comment type="subcellular location">
    <subcellularLocation>
        <location evidence="1 11">Secreted</location>
    </subcellularLocation>
</comment>
<dbReference type="InterPro" id="IPR033131">
    <property type="entry name" value="Pectinesterase_Asp_AS"/>
</dbReference>
<evidence type="ECO:0000256" key="7">
    <source>
        <dbReference type="ARBA" id="ARBA00022801"/>
    </source>
</evidence>
<evidence type="ECO:0000256" key="10">
    <source>
        <dbReference type="PROSITE-ProRule" id="PRU10040"/>
    </source>
</evidence>
<dbReference type="InterPro" id="IPR035971">
    <property type="entry name" value="CBD_sf"/>
</dbReference>
<keyword evidence="7 11" id="KW-0378">Hydrolase</keyword>
<evidence type="ECO:0000313" key="14">
    <source>
        <dbReference type="EMBL" id="KAH7354433.1"/>
    </source>
</evidence>
<dbReference type="AlphaFoldDB" id="A0A8K0T9L6"/>
<gene>
    <name evidence="14" type="ORF">B0T11DRAFT_332265</name>
</gene>
<dbReference type="GO" id="GO:0045490">
    <property type="term" value="P:pectin catabolic process"/>
    <property type="evidence" value="ECO:0007669"/>
    <property type="project" value="UniProtKB-UniRule"/>
</dbReference>
<feature type="active site" evidence="10">
    <location>
        <position position="183"/>
    </location>
</feature>
<keyword evidence="11" id="KW-0961">Cell wall biogenesis/degradation</keyword>
<dbReference type="FunFam" id="2.160.20.10:FF:000014">
    <property type="entry name" value="Pectinesterase"/>
    <property type="match status" value="1"/>
</dbReference>
<feature type="chain" id="PRO_5035488992" description="Pectinesterase" evidence="11">
    <location>
        <begin position="20"/>
        <end position="390"/>
    </location>
</feature>
<dbReference type="Gene3D" id="2.160.20.10">
    <property type="entry name" value="Single-stranded right-handed beta-helix, Pectin lyase-like"/>
    <property type="match status" value="1"/>
</dbReference>
<dbReference type="GO" id="GO:0042545">
    <property type="term" value="P:cell wall modification"/>
    <property type="evidence" value="ECO:0007669"/>
    <property type="project" value="UniProtKB-UniRule"/>
</dbReference>
<evidence type="ECO:0000256" key="9">
    <source>
        <dbReference type="ARBA" id="ARBA00047928"/>
    </source>
</evidence>
<evidence type="ECO:0000256" key="6">
    <source>
        <dbReference type="ARBA" id="ARBA00022729"/>
    </source>
</evidence>
<evidence type="ECO:0000259" key="13">
    <source>
        <dbReference type="PROSITE" id="PS51164"/>
    </source>
</evidence>
<dbReference type="SUPFAM" id="SSF57180">
    <property type="entry name" value="Cellulose-binding domain"/>
    <property type="match status" value="1"/>
</dbReference>
<comment type="similarity">
    <text evidence="3">Belongs to the pectinesterase family.</text>
</comment>
<dbReference type="Pfam" id="PF01095">
    <property type="entry name" value="Pectinesterase"/>
    <property type="match status" value="1"/>
</dbReference>
<dbReference type="GO" id="GO:0005576">
    <property type="term" value="C:extracellular region"/>
    <property type="evidence" value="ECO:0007669"/>
    <property type="project" value="UniProtKB-SubCell"/>
</dbReference>
<dbReference type="Pfam" id="PF00734">
    <property type="entry name" value="CBM_1"/>
    <property type="match status" value="1"/>
</dbReference>
<dbReference type="UniPathway" id="UPA00545">
    <property type="reaction ID" value="UER00823"/>
</dbReference>
<evidence type="ECO:0000256" key="8">
    <source>
        <dbReference type="ARBA" id="ARBA00023085"/>
    </source>
</evidence>
<evidence type="ECO:0000256" key="4">
    <source>
        <dbReference type="ARBA" id="ARBA00013229"/>
    </source>
</evidence>
<keyword evidence="15" id="KW-1185">Reference proteome</keyword>
<dbReference type="OrthoDB" id="2019149at2759"/>
<evidence type="ECO:0000256" key="12">
    <source>
        <dbReference type="SAM" id="MobiDB-lite"/>
    </source>
</evidence>
<dbReference type="Proteomes" id="UP000813385">
    <property type="component" value="Unassembled WGS sequence"/>
</dbReference>
<comment type="caution">
    <text evidence="14">The sequence shown here is derived from an EMBL/GenBank/DDBJ whole genome shotgun (WGS) entry which is preliminary data.</text>
</comment>
<evidence type="ECO:0000256" key="11">
    <source>
        <dbReference type="RuleBase" id="RU000589"/>
    </source>
</evidence>
<dbReference type="PROSITE" id="PS00562">
    <property type="entry name" value="CBM1_1"/>
    <property type="match status" value="1"/>
</dbReference>
<keyword evidence="8 11" id="KW-0063">Aspartyl esterase</keyword>
<dbReference type="EC" id="3.1.1.11" evidence="4 11"/>
<dbReference type="PROSITE" id="PS00503">
    <property type="entry name" value="PECTINESTERASE_2"/>
    <property type="match status" value="1"/>
</dbReference>
<keyword evidence="5 11" id="KW-0964">Secreted</keyword>
<name>A0A8K0T9L6_9PEZI</name>
<keyword evidence="14" id="KW-0456">Lyase</keyword>
<evidence type="ECO:0000256" key="5">
    <source>
        <dbReference type="ARBA" id="ARBA00022525"/>
    </source>
</evidence>
<dbReference type="PANTHER" id="PTHR31321:SF127">
    <property type="entry name" value="PECTINESTERASE"/>
    <property type="match status" value="1"/>
</dbReference>
<dbReference type="GO" id="GO:0016829">
    <property type="term" value="F:lyase activity"/>
    <property type="evidence" value="ECO:0007669"/>
    <property type="project" value="UniProtKB-KW"/>
</dbReference>
<dbReference type="GO" id="GO:0030248">
    <property type="term" value="F:cellulose binding"/>
    <property type="evidence" value="ECO:0007669"/>
    <property type="project" value="InterPro"/>
</dbReference>
<protein>
    <recommendedName>
        <fullName evidence="4 11">Pectinesterase</fullName>
        <ecNumber evidence="4 11">3.1.1.11</ecNumber>
    </recommendedName>
</protein>
<dbReference type="EMBL" id="JAGPXD010000005">
    <property type="protein sequence ID" value="KAH7354433.1"/>
    <property type="molecule type" value="Genomic_DNA"/>
</dbReference>
<comment type="pathway">
    <text evidence="2 11">Glycan metabolism; pectin degradation; 2-dehydro-3-deoxy-D-gluconate from pectin: step 1/5.</text>
</comment>
<feature type="compositionally biased region" description="Pro residues" evidence="12">
    <location>
        <begin position="333"/>
        <end position="352"/>
    </location>
</feature>